<dbReference type="Proteomes" id="UP000605992">
    <property type="component" value="Unassembled WGS sequence"/>
</dbReference>
<organism evidence="4 5">
    <name type="scientific">Planotetraspora thailandica</name>
    <dbReference type="NCBI Taxonomy" id="487172"/>
    <lineage>
        <taxon>Bacteria</taxon>
        <taxon>Bacillati</taxon>
        <taxon>Actinomycetota</taxon>
        <taxon>Actinomycetes</taxon>
        <taxon>Streptosporangiales</taxon>
        <taxon>Streptosporangiaceae</taxon>
        <taxon>Planotetraspora</taxon>
    </lineage>
</organism>
<dbReference type="Gene3D" id="1.25.40.20">
    <property type="entry name" value="Ankyrin repeat-containing domain"/>
    <property type="match status" value="1"/>
</dbReference>
<dbReference type="PROSITE" id="PS50088">
    <property type="entry name" value="ANK_REPEAT"/>
    <property type="match status" value="1"/>
</dbReference>
<feature type="repeat" description="ANK" evidence="3">
    <location>
        <begin position="499"/>
        <end position="532"/>
    </location>
</feature>
<name>A0A8J3V5L7_9ACTN</name>
<gene>
    <name evidence="4" type="ORF">Pth03_55170</name>
</gene>
<accession>A0A8J3V5L7</accession>
<dbReference type="PANTHER" id="PTHR24171:SF8">
    <property type="entry name" value="BRCA1-ASSOCIATED RING DOMAIN PROTEIN 1"/>
    <property type="match status" value="1"/>
</dbReference>
<comment type="caution">
    <text evidence="4">The sequence shown here is derived from an EMBL/GenBank/DDBJ whole genome shotgun (WGS) entry which is preliminary data.</text>
</comment>
<dbReference type="Pfam" id="PF12796">
    <property type="entry name" value="Ank_2"/>
    <property type="match status" value="1"/>
</dbReference>
<dbReference type="InterPro" id="IPR036770">
    <property type="entry name" value="Ankyrin_rpt-contain_sf"/>
</dbReference>
<evidence type="ECO:0000313" key="4">
    <source>
        <dbReference type="EMBL" id="GII57128.1"/>
    </source>
</evidence>
<evidence type="ECO:0000256" key="3">
    <source>
        <dbReference type="PROSITE-ProRule" id="PRU00023"/>
    </source>
</evidence>
<keyword evidence="5" id="KW-1185">Reference proteome</keyword>
<dbReference type="SMART" id="SM00248">
    <property type="entry name" value="ANK"/>
    <property type="match status" value="2"/>
</dbReference>
<evidence type="ECO:0000256" key="1">
    <source>
        <dbReference type="ARBA" id="ARBA00022737"/>
    </source>
</evidence>
<dbReference type="AlphaFoldDB" id="A0A8J3V5L7"/>
<proteinExistence type="predicted"/>
<reference evidence="4" key="1">
    <citation type="submission" date="2021-01" db="EMBL/GenBank/DDBJ databases">
        <title>Whole genome shotgun sequence of Planotetraspora thailandica NBRC 104271.</title>
        <authorList>
            <person name="Komaki H."/>
            <person name="Tamura T."/>
        </authorList>
    </citation>
    <scope>NUCLEOTIDE SEQUENCE</scope>
    <source>
        <strain evidence="4">NBRC 104271</strain>
    </source>
</reference>
<dbReference type="EMBL" id="BOOR01000045">
    <property type="protein sequence ID" value="GII57128.1"/>
    <property type="molecule type" value="Genomic_DNA"/>
</dbReference>
<sequence length="574" mass="63922">MTRTKRGTTSFDGEEAAAWQRVRRYAVPRWMIEQATERRLAGDWRGACSAAGVDVAFDPAAVAKRYGGSVAAEVEDDLTYFAPDLLRWHLPRTTPWNGTLAVGRIVVLAEYRARSLGWGPSLFVTTPPVVEGTQRLTLHLGLADAKDERDAGRWRDGRAWLTSRDLWDVRRAGDLRLRAGGGERVPFFTRDGRPLAEDELPAADPGRDHPVAHTEWVSLLHERGEVEAALAAVGIQLDLREPVVRGWGWGGLTRRLETLPLNLAGIERETARLADETGERRFEIVYGYGSRVALDRAPDEGAPRVSTAQAGGIVRLPDLCWRRLPDLDLMRRGRITADRLHPLVRTALFPDLAPGEGPAGPPDPEPPAPVRVRCRGEWHLVSSGGGVLRMPHSDEERRRERAMRAFGGAVAGCFAVREAWTSGRGWLPKDLRRQRRDLFRRVQYGDTPGVLCLLDAGADPRVRDGDLRTLLHGLASLDHELLLPRLLEAEVDLEARDDHGRTPLMAAVYGHGKESLVRALLAAGARTDVVDEAGWSLSDVIRWARRRDLRFLRDQVDREHPGIGRPHLVKDDED</sequence>
<keyword evidence="2 3" id="KW-0040">ANK repeat</keyword>
<evidence type="ECO:0000313" key="5">
    <source>
        <dbReference type="Proteomes" id="UP000605992"/>
    </source>
</evidence>
<dbReference type="RefSeq" id="WP_203947258.1">
    <property type="nucleotide sequence ID" value="NZ_BOOR01000045.1"/>
</dbReference>
<dbReference type="GO" id="GO:0085020">
    <property type="term" value="P:protein K6-linked ubiquitination"/>
    <property type="evidence" value="ECO:0007669"/>
    <property type="project" value="TreeGrafter"/>
</dbReference>
<keyword evidence="1" id="KW-0677">Repeat</keyword>
<dbReference type="InterPro" id="IPR002110">
    <property type="entry name" value="Ankyrin_rpt"/>
</dbReference>
<dbReference type="GO" id="GO:0004842">
    <property type="term" value="F:ubiquitin-protein transferase activity"/>
    <property type="evidence" value="ECO:0007669"/>
    <property type="project" value="TreeGrafter"/>
</dbReference>
<dbReference type="PANTHER" id="PTHR24171">
    <property type="entry name" value="ANKYRIN REPEAT DOMAIN-CONTAINING PROTEIN 39-RELATED"/>
    <property type="match status" value="1"/>
</dbReference>
<protein>
    <recommendedName>
        <fullName evidence="6">Ankyrin repeat domain-containing protein</fullName>
    </recommendedName>
</protein>
<dbReference type="PROSITE" id="PS50297">
    <property type="entry name" value="ANK_REP_REGION"/>
    <property type="match status" value="1"/>
</dbReference>
<evidence type="ECO:0008006" key="6">
    <source>
        <dbReference type="Google" id="ProtNLM"/>
    </source>
</evidence>
<dbReference type="SUPFAM" id="SSF48403">
    <property type="entry name" value="Ankyrin repeat"/>
    <property type="match status" value="1"/>
</dbReference>
<evidence type="ECO:0000256" key="2">
    <source>
        <dbReference type="ARBA" id="ARBA00023043"/>
    </source>
</evidence>